<proteinExistence type="predicted"/>
<evidence type="ECO:0000313" key="2">
    <source>
        <dbReference type="Proteomes" id="UP000299102"/>
    </source>
</evidence>
<dbReference type="Proteomes" id="UP000299102">
    <property type="component" value="Unassembled WGS sequence"/>
</dbReference>
<dbReference type="EMBL" id="BGZK01000333">
    <property type="protein sequence ID" value="GBP37447.1"/>
    <property type="molecule type" value="Genomic_DNA"/>
</dbReference>
<organism evidence="1 2">
    <name type="scientific">Eumeta variegata</name>
    <name type="common">Bagworm moth</name>
    <name type="synonym">Eumeta japonica</name>
    <dbReference type="NCBI Taxonomy" id="151549"/>
    <lineage>
        <taxon>Eukaryota</taxon>
        <taxon>Metazoa</taxon>
        <taxon>Ecdysozoa</taxon>
        <taxon>Arthropoda</taxon>
        <taxon>Hexapoda</taxon>
        <taxon>Insecta</taxon>
        <taxon>Pterygota</taxon>
        <taxon>Neoptera</taxon>
        <taxon>Endopterygota</taxon>
        <taxon>Lepidoptera</taxon>
        <taxon>Glossata</taxon>
        <taxon>Ditrysia</taxon>
        <taxon>Tineoidea</taxon>
        <taxon>Psychidae</taxon>
        <taxon>Oiketicinae</taxon>
        <taxon>Eumeta</taxon>
    </lineage>
</organism>
<evidence type="ECO:0000313" key="1">
    <source>
        <dbReference type="EMBL" id="GBP37447.1"/>
    </source>
</evidence>
<protein>
    <submittedName>
        <fullName evidence="1">Uncharacterized protein</fullName>
    </submittedName>
</protein>
<gene>
    <name evidence="1" type="ORF">EVAR_16352_1</name>
</gene>
<comment type="caution">
    <text evidence="1">The sequence shown here is derived from an EMBL/GenBank/DDBJ whole genome shotgun (WGS) entry which is preliminary data.</text>
</comment>
<accession>A0A4C1VGL3</accession>
<sequence>MWVCYPDINLPAPRRGARCPCEECPKHLKVVEKKYVTPLWRYEDGRIVYPVPYTALKRNGLQDQMLVESGVIRFMKKPTETAVWSEYPVSIPYARAGTCGVTTKGAF</sequence>
<dbReference type="AlphaFoldDB" id="A0A4C1VGL3"/>
<dbReference type="OrthoDB" id="7201621at2759"/>
<name>A0A4C1VGL3_EUMVA</name>
<keyword evidence="2" id="KW-1185">Reference proteome</keyword>
<reference evidence="1 2" key="1">
    <citation type="journal article" date="2019" name="Commun. Biol.">
        <title>The bagworm genome reveals a unique fibroin gene that provides high tensile strength.</title>
        <authorList>
            <person name="Kono N."/>
            <person name="Nakamura H."/>
            <person name="Ohtoshi R."/>
            <person name="Tomita M."/>
            <person name="Numata K."/>
            <person name="Arakawa K."/>
        </authorList>
    </citation>
    <scope>NUCLEOTIDE SEQUENCE [LARGE SCALE GENOMIC DNA]</scope>
</reference>